<dbReference type="PANTHER" id="PTHR11358:SF26">
    <property type="entry name" value="GUANIDINO ACID HYDROLASE, MITOCHONDRIAL"/>
    <property type="match status" value="1"/>
</dbReference>
<keyword evidence="1" id="KW-0479">Metal-binding</keyword>
<protein>
    <submittedName>
        <fullName evidence="4">Formimidoylglutamase</fullName>
    </submittedName>
</protein>
<reference evidence="4 5" key="1">
    <citation type="journal article" date="2023" name="Microbiol. Resour. Announc.">
        <title>Complete Genome Sequence of Imperialibacter roseus strain P4T.</title>
        <authorList>
            <person name="Tizabi D.R."/>
            <person name="Bachvaroff T."/>
            <person name="Hill R.T."/>
        </authorList>
    </citation>
    <scope>NUCLEOTIDE SEQUENCE [LARGE SCALE GENOMIC DNA]</scope>
    <source>
        <strain evidence="4 5">P4T</strain>
    </source>
</reference>
<dbReference type="Proteomes" id="UP001302349">
    <property type="component" value="Chromosome"/>
</dbReference>
<dbReference type="Pfam" id="PF00491">
    <property type="entry name" value="Arginase"/>
    <property type="match status" value="1"/>
</dbReference>
<comment type="similarity">
    <text evidence="3">Belongs to the arginase family.</text>
</comment>
<dbReference type="PROSITE" id="PS51409">
    <property type="entry name" value="ARGINASE_2"/>
    <property type="match status" value="1"/>
</dbReference>
<evidence type="ECO:0000256" key="3">
    <source>
        <dbReference type="PROSITE-ProRule" id="PRU00742"/>
    </source>
</evidence>
<sequence length="400" mass="45594">MKIFPFFYDSISSEQMDFKLFFDPVSSDVTKALPKSAFLKSIRIFSNKMPDLKNTDIAIVGIKEHRGENSGEGIEQSADAIRKKLYGLSKGLGKNNIVDLGNLRNGPTAEDTVLRLKEVVQSLLEKDILPIIIGGSHDIDYGQYMAYEAFDKMISVLGVDSSFDLEDDKKAAEADRRLHRILVHQPNYLFNYTHLAFQTYLVDQQALNIVEKFYFEAVRLGVLRESIDEMEPSIRQADMLSFDMSALSSIYAPGGQHAQVFGLTGEEACQVCWYAGNSEKLSSAGFYGYNPLKDDVRSSTAMVTATMIWYFIEGYYHRKDDRHFREKDYTKYVVSMNNQPSTITFFKSQSSEKWWMEVPYPGGKAKYSRNSIVPCSYKDYETATKGEIPERWMTTHAKLN</sequence>
<accession>A0ABZ0ISU7</accession>
<keyword evidence="2" id="KW-0378">Hydrolase</keyword>
<keyword evidence="5" id="KW-1185">Reference proteome</keyword>
<dbReference type="InterPro" id="IPR006035">
    <property type="entry name" value="Ureohydrolase"/>
</dbReference>
<dbReference type="RefSeq" id="WP_317489459.1">
    <property type="nucleotide sequence ID" value="NZ_CP136051.1"/>
</dbReference>
<dbReference type="InterPro" id="IPR023696">
    <property type="entry name" value="Ureohydrolase_dom_sf"/>
</dbReference>
<proteinExistence type="inferred from homology"/>
<dbReference type="EMBL" id="CP136051">
    <property type="protein sequence ID" value="WOK06756.1"/>
    <property type="molecule type" value="Genomic_DNA"/>
</dbReference>
<dbReference type="CDD" id="cd09988">
    <property type="entry name" value="Formimidoylglutamase"/>
    <property type="match status" value="1"/>
</dbReference>
<evidence type="ECO:0000256" key="2">
    <source>
        <dbReference type="ARBA" id="ARBA00022801"/>
    </source>
</evidence>
<evidence type="ECO:0000313" key="4">
    <source>
        <dbReference type="EMBL" id="WOK06756.1"/>
    </source>
</evidence>
<dbReference type="SUPFAM" id="SSF52768">
    <property type="entry name" value="Arginase/deacetylase"/>
    <property type="match status" value="1"/>
</dbReference>
<dbReference type="PANTHER" id="PTHR11358">
    <property type="entry name" value="ARGINASE/AGMATINASE"/>
    <property type="match status" value="1"/>
</dbReference>
<evidence type="ECO:0000313" key="5">
    <source>
        <dbReference type="Proteomes" id="UP001302349"/>
    </source>
</evidence>
<organism evidence="4 5">
    <name type="scientific">Imperialibacter roseus</name>
    <dbReference type="NCBI Taxonomy" id="1324217"/>
    <lineage>
        <taxon>Bacteria</taxon>
        <taxon>Pseudomonadati</taxon>
        <taxon>Bacteroidota</taxon>
        <taxon>Cytophagia</taxon>
        <taxon>Cytophagales</taxon>
        <taxon>Flammeovirgaceae</taxon>
        <taxon>Imperialibacter</taxon>
    </lineage>
</organism>
<name>A0ABZ0ISU7_9BACT</name>
<dbReference type="Gene3D" id="3.40.800.10">
    <property type="entry name" value="Ureohydrolase domain"/>
    <property type="match status" value="1"/>
</dbReference>
<evidence type="ECO:0000256" key="1">
    <source>
        <dbReference type="ARBA" id="ARBA00022723"/>
    </source>
</evidence>
<gene>
    <name evidence="4" type="ORF">RT717_27175</name>
</gene>